<gene>
    <name evidence="1" type="ORF">RBB75_03170</name>
</gene>
<sequence length="61" mass="6282">MKLSIASVEMTILWSGVESLDKATGSATADSFAALRNDKKGQATAAVTATAIATAIAWVRL</sequence>
<organism evidence="1">
    <name type="scientific">Tunturiibacter empetritectus</name>
    <dbReference type="NCBI Taxonomy" id="3069691"/>
    <lineage>
        <taxon>Bacteria</taxon>
        <taxon>Pseudomonadati</taxon>
        <taxon>Acidobacteriota</taxon>
        <taxon>Terriglobia</taxon>
        <taxon>Terriglobales</taxon>
        <taxon>Acidobacteriaceae</taxon>
        <taxon>Tunturiibacter</taxon>
    </lineage>
</organism>
<reference evidence="1" key="1">
    <citation type="submission" date="2023-08" db="EMBL/GenBank/DDBJ databases">
        <authorList>
            <person name="Messyasz A."/>
            <person name="Mannisto M.K."/>
            <person name="Kerkhof L.J."/>
            <person name="Haggblom M."/>
        </authorList>
    </citation>
    <scope>NUCLEOTIDE SEQUENCE</scope>
    <source>
        <strain evidence="1">M8UP23</strain>
    </source>
</reference>
<dbReference type="EMBL" id="CP132932">
    <property type="protein sequence ID" value="XCB27327.1"/>
    <property type="molecule type" value="Genomic_DNA"/>
</dbReference>
<reference evidence="1" key="2">
    <citation type="journal article" date="2024" name="Environ. Microbiol.">
        <title>Genome analysis and description of Tunturibacter gen. nov. expands the diversity of Terriglobia in tundra soils.</title>
        <authorList>
            <person name="Messyasz A."/>
            <person name="Mannisto M.K."/>
            <person name="Kerkhof L.J."/>
            <person name="Haggblom M.M."/>
        </authorList>
    </citation>
    <scope>NUCLEOTIDE SEQUENCE</scope>
    <source>
        <strain evidence="1">M8UP23</strain>
    </source>
</reference>
<name>A0AAU7ZFL5_9BACT</name>
<protein>
    <submittedName>
        <fullName evidence="1">Uncharacterized protein</fullName>
    </submittedName>
</protein>
<accession>A0AAU7ZFL5</accession>
<dbReference type="AlphaFoldDB" id="A0AAU7ZFL5"/>
<dbReference type="RefSeq" id="WP_353069484.1">
    <property type="nucleotide sequence ID" value="NZ_CP132932.1"/>
</dbReference>
<proteinExistence type="predicted"/>
<evidence type="ECO:0000313" key="1">
    <source>
        <dbReference type="EMBL" id="XCB27327.1"/>
    </source>
</evidence>
<dbReference type="KEGG" id="temp:RBB75_03170"/>